<dbReference type="CDD" id="cd08423">
    <property type="entry name" value="PBP2_LTTR_like_6"/>
    <property type="match status" value="1"/>
</dbReference>
<dbReference type="PROSITE" id="PS50931">
    <property type="entry name" value="HTH_LYSR"/>
    <property type="match status" value="1"/>
</dbReference>
<dbReference type="SUPFAM" id="SSF53850">
    <property type="entry name" value="Periplasmic binding protein-like II"/>
    <property type="match status" value="1"/>
</dbReference>
<dbReference type="Gene3D" id="1.10.10.10">
    <property type="entry name" value="Winged helix-like DNA-binding domain superfamily/Winged helix DNA-binding domain"/>
    <property type="match status" value="1"/>
</dbReference>
<keyword evidence="4" id="KW-0804">Transcription</keyword>
<dbReference type="InterPro" id="IPR036390">
    <property type="entry name" value="WH_DNA-bd_sf"/>
</dbReference>
<reference evidence="6 7" key="1">
    <citation type="submission" date="2019-03" db="EMBL/GenBank/DDBJ databases">
        <title>Genomic Encyclopedia of Type Strains, Phase IV (KMG-IV): sequencing the most valuable type-strain genomes for metagenomic binning, comparative biology and taxonomic classification.</title>
        <authorList>
            <person name="Goeker M."/>
        </authorList>
    </citation>
    <scope>NUCLEOTIDE SEQUENCE [LARGE SCALE GENOMIC DNA]</scope>
    <source>
        <strain evidence="6 7">DSM 45765</strain>
    </source>
</reference>
<dbReference type="EMBL" id="SLXQ01000007">
    <property type="protein sequence ID" value="TCP50973.1"/>
    <property type="molecule type" value="Genomic_DNA"/>
</dbReference>
<evidence type="ECO:0000256" key="4">
    <source>
        <dbReference type="ARBA" id="ARBA00023163"/>
    </source>
</evidence>
<name>A0A4R2QN17_9PSEU</name>
<dbReference type="Pfam" id="PF03466">
    <property type="entry name" value="LysR_substrate"/>
    <property type="match status" value="1"/>
</dbReference>
<keyword evidence="3" id="KW-0238">DNA-binding</keyword>
<dbReference type="GO" id="GO:0003677">
    <property type="term" value="F:DNA binding"/>
    <property type="evidence" value="ECO:0007669"/>
    <property type="project" value="UniProtKB-KW"/>
</dbReference>
<dbReference type="InterPro" id="IPR000847">
    <property type="entry name" value="LysR_HTH_N"/>
</dbReference>
<evidence type="ECO:0000259" key="5">
    <source>
        <dbReference type="PROSITE" id="PS50931"/>
    </source>
</evidence>
<evidence type="ECO:0000313" key="7">
    <source>
        <dbReference type="Proteomes" id="UP000294911"/>
    </source>
</evidence>
<dbReference type="Proteomes" id="UP000294911">
    <property type="component" value="Unassembled WGS sequence"/>
</dbReference>
<dbReference type="GO" id="GO:0032993">
    <property type="term" value="C:protein-DNA complex"/>
    <property type="evidence" value="ECO:0007669"/>
    <property type="project" value="TreeGrafter"/>
</dbReference>
<comment type="similarity">
    <text evidence="1">Belongs to the LysR transcriptional regulatory family.</text>
</comment>
<feature type="domain" description="HTH lysR-type" evidence="5">
    <location>
        <begin position="1"/>
        <end position="60"/>
    </location>
</feature>
<accession>A0A4R2QN17</accession>
<protein>
    <submittedName>
        <fullName evidence="6">LysR family transcriptional regulator</fullName>
    </submittedName>
</protein>
<sequence length="319" mass="34193">MNLAIHRLRMLQALARYGTITGAAAALHYTASGVSQQLALLEKEVGAPLFERVGRRIRFTELGRILGKHAEDILAAEERAKAALEQARGALTAQLRIGVFATAAVGLLPRILDDLALTYPAIEVTTTETDPEEAPVAVRNGELDLGFTIDYMDAPMPWDAGQFRTVVAVERFHMAAPRADFPVGEAVRLADLANLQWVIAGPKSRFGRAVRAACHREGFEPRVAHQIEEQATAMAMVGSRLGITLVSDLAVPLRPDGVDIIALSENLSRKVVLISRATAPHRPALEAFIESARTASAQLGLAVHGPESAAAPSDSHFGP</sequence>
<evidence type="ECO:0000256" key="3">
    <source>
        <dbReference type="ARBA" id="ARBA00023125"/>
    </source>
</evidence>
<keyword evidence="2" id="KW-0805">Transcription regulation</keyword>
<comment type="caution">
    <text evidence="6">The sequence shown here is derived from an EMBL/GenBank/DDBJ whole genome shotgun (WGS) entry which is preliminary data.</text>
</comment>
<dbReference type="OrthoDB" id="4131546at2"/>
<gene>
    <name evidence="6" type="ORF">EV191_107237</name>
</gene>
<dbReference type="InterPro" id="IPR036388">
    <property type="entry name" value="WH-like_DNA-bd_sf"/>
</dbReference>
<dbReference type="Gene3D" id="3.40.190.10">
    <property type="entry name" value="Periplasmic binding protein-like II"/>
    <property type="match status" value="2"/>
</dbReference>
<dbReference type="InterPro" id="IPR005119">
    <property type="entry name" value="LysR_subst-bd"/>
</dbReference>
<evidence type="ECO:0000256" key="2">
    <source>
        <dbReference type="ARBA" id="ARBA00023015"/>
    </source>
</evidence>
<dbReference type="RefSeq" id="WP_132878198.1">
    <property type="nucleotide sequence ID" value="NZ_SLXQ01000007.1"/>
</dbReference>
<evidence type="ECO:0000256" key="1">
    <source>
        <dbReference type="ARBA" id="ARBA00009437"/>
    </source>
</evidence>
<dbReference type="PANTHER" id="PTHR30346:SF29">
    <property type="entry name" value="LYSR SUBSTRATE-BINDING"/>
    <property type="match status" value="1"/>
</dbReference>
<organism evidence="6 7">
    <name type="scientific">Tamaricihabitans halophyticus</name>
    <dbReference type="NCBI Taxonomy" id="1262583"/>
    <lineage>
        <taxon>Bacteria</taxon>
        <taxon>Bacillati</taxon>
        <taxon>Actinomycetota</taxon>
        <taxon>Actinomycetes</taxon>
        <taxon>Pseudonocardiales</taxon>
        <taxon>Pseudonocardiaceae</taxon>
        <taxon>Tamaricihabitans</taxon>
    </lineage>
</organism>
<proteinExistence type="inferred from homology"/>
<dbReference type="GO" id="GO:0003700">
    <property type="term" value="F:DNA-binding transcription factor activity"/>
    <property type="evidence" value="ECO:0007669"/>
    <property type="project" value="InterPro"/>
</dbReference>
<dbReference type="SUPFAM" id="SSF46785">
    <property type="entry name" value="Winged helix' DNA-binding domain"/>
    <property type="match status" value="1"/>
</dbReference>
<evidence type="ECO:0000313" key="6">
    <source>
        <dbReference type="EMBL" id="TCP50973.1"/>
    </source>
</evidence>
<dbReference type="PANTHER" id="PTHR30346">
    <property type="entry name" value="TRANSCRIPTIONAL DUAL REGULATOR HCAR-RELATED"/>
    <property type="match status" value="1"/>
</dbReference>
<dbReference type="AlphaFoldDB" id="A0A4R2QN17"/>
<keyword evidence="7" id="KW-1185">Reference proteome</keyword>
<dbReference type="Pfam" id="PF00126">
    <property type="entry name" value="HTH_1"/>
    <property type="match status" value="1"/>
</dbReference>